<dbReference type="PRINTS" id="PR00245">
    <property type="entry name" value="OLFACTORYR"/>
</dbReference>
<dbReference type="InterPro" id="IPR017452">
    <property type="entry name" value="GPCR_Rhodpsn_7TM"/>
</dbReference>
<feature type="transmembrane region" description="Helical" evidence="13">
    <location>
        <begin position="147"/>
        <end position="166"/>
    </location>
</feature>
<dbReference type="PANTHER" id="PTHR26453">
    <property type="entry name" value="OLFACTORY RECEPTOR"/>
    <property type="match status" value="1"/>
</dbReference>
<dbReference type="Gene3D" id="1.20.1070.10">
    <property type="entry name" value="Rhodopsin 7-helix transmembrane proteins"/>
    <property type="match status" value="1"/>
</dbReference>
<evidence type="ECO:0000256" key="6">
    <source>
        <dbReference type="ARBA" id="ARBA00022725"/>
    </source>
</evidence>
<dbReference type="GeneID" id="101560209"/>
<dbReference type="AlphaFoldDB" id="A0A6P3V9A8"/>
<dbReference type="FunFam" id="1.10.1220.70:FF:000001">
    <property type="entry name" value="Olfactory receptor"/>
    <property type="match status" value="1"/>
</dbReference>
<feature type="compositionally biased region" description="Polar residues" evidence="14">
    <location>
        <begin position="9"/>
        <end position="20"/>
    </location>
</feature>
<dbReference type="Pfam" id="PF13853">
    <property type="entry name" value="7tm_4"/>
    <property type="match status" value="1"/>
</dbReference>
<name>A0A6P3V9A8_OCTDE</name>
<keyword evidence="8 12" id="KW-0297">G-protein coupled receptor</keyword>
<sequence>MAENVAVFNPSSSETNSGGSANPRRQLRPVSALDTAAAGHDHCLGMVRWTNDSGVTGFILLGFSGHPQLREALFVVVLVFYLLTIWGNTAIILVSCLDAKLRTPMYFFLSHLSFLDLCFTSSIVPQLLVNLGGADNSISYAGCVVQLYVSLALGSTECVLLAVMSYDRYVAVCRPLHYAAVMHPRLCHALASVAWLSGMATTLVQSTLTLQLPLCGHRIVDHFFCEVPVLIKLACVDTTFNEAELFVASVLFLLVPVSFILGSYGLIARAVLGIASAAGRRKAFGTCSSHLLVVVIFYGTIIFMYLQPAKSRSKDQGKFVSLFYTVVTPVLNPLIYTLRNKDVRAALWRALENVLGLNRM</sequence>
<keyword evidence="5 12" id="KW-0812">Transmembrane</keyword>
<evidence type="ECO:0000256" key="3">
    <source>
        <dbReference type="ARBA" id="ARBA00022475"/>
    </source>
</evidence>
<evidence type="ECO:0000313" key="16">
    <source>
        <dbReference type="Proteomes" id="UP000515203"/>
    </source>
</evidence>
<dbReference type="GO" id="GO:0004984">
    <property type="term" value="F:olfactory receptor activity"/>
    <property type="evidence" value="ECO:0007669"/>
    <property type="project" value="InterPro"/>
</dbReference>
<dbReference type="PROSITE" id="PS00237">
    <property type="entry name" value="G_PROTEIN_RECEP_F1_1"/>
    <property type="match status" value="1"/>
</dbReference>
<dbReference type="Proteomes" id="UP000515203">
    <property type="component" value="Unplaced"/>
</dbReference>
<evidence type="ECO:0000256" key="10">
    <source>
        <dbReference type="ARBA" id="ARBA00023170"/>
    </source>
</evidence>
<evidence type="ECO:0000259" key="15">
    <source>
        <dbReference type="PROSITE" id="PS50262"/>
    </source>
</evidence>
<protein>
    <recommendedName>
        <fullName evidence="13">Olfactory receptor</fullName>
    </recommendedName>
</protein>
<comment type="similarity">
    <text evidence="2 12">Belongs to the G-protein coupled receptor 1 family.</text>
</comment>
<evidence type="ECO:0000256" key="4">
    <source>
        <dbReference type="ARBA" id="ARBA00022606"/>
    </source>
</evidence>
<feature type="domain" description="G-protein coupled receptors family 1 profile" evidence="15">
    <location>
        <begin position="87"/>
        <end position="336"/>
    </location>
</feature>
<evidence type="ECO:0000256" key="14">
    <source>
        <dbReference type="SAM" id="MobiDB-lite"/>
    </source>
</evidence>
<feature type="transmembrane region" description="Helical" evidence="13">
    <location>
        <begin position="319"/>
        <end position="338"/>
    </location>
</feature>
<keyword evidence="4 13" id="KW-0716">Sensory transduction</keyword>
<evidence type="ECO:0000256" key="5">
    <source>
        <dbReference type="ARBA" id="ARBA00022692"/>
    </source>
</evidence>
<dbReference type="GO" id="GO:0004930">
    <property type="term" value="F:G protein-coupled receptor activity"/>
    <property type="evidence" value="ECO:0007669"/>
    <property type="project" value="UniProtKB-KW"/>
</dbReference>
<feature type="transmembrane region" description="Helical" evidence="13">
    <location>
        <begin position="106"/>
        <end position="127"/>
    </location>
</feature>
<keyword evidence="6 13" id="KW-0552">Olfaction</keyword>
<dbReference type="RefSeq" id="XP_012368497.2">
    <property type="nucleotide sequence ID" value="XM_012513043.2"/>
</dbReference>
<dbReference type="PROSITE" id="PS50262">
    <property type="entry name" value="G_PROTEIN_RECEP_F1_2"/>
    <property type="match status" value="1"/>
</dbReference>
<evidence type="ECO:0000256" key="1">
    <source>
        <dbReference type="ARBA" id="ARBA00004651"/>
    </source>
</evidence>
<dbReference type="PRINTS" id="PR00237">
    <property type="entry name" value="GPCRRHODOPSN"/>
</dbReference>
<feature type="transmembrane region" description="Helical" evidence="13">
    <location>
        <begin position="246"/>
        <end position="272"/>
    </location>
</feature>
<feature type="transmembrane region" description="Helical" evidence="13">
    <location>
        <begin position="72"/>
        <end position="94"/>
    </location>
</feature>
<accession>A0A6P3V9A8</accession>
<feature type="region of interest" description="Disordered" evidence="14">
    <location>
        <begin position="1"/>
        <end position="25"/>
    </location>
</feature>
<evidence type="ECO:0000256" key="2">
    <source>
        <dbReference type="ARBA" id="ARBA00010663"/>
    </source>
</evidence>
<dbReference type="FunFam" id="1.20.1070.10:FF:000005">
    <property type="entry name" value="Olfactory receptor"/>
    <property type="match status" value="1"/>
</dbReference>
<evidence type="ECO:0000256" key="12">
    <source>
        <dbReference type="RuleBase" id="RU000688"/>
    </source>
</evidence>
<reference evidence="17" key="1">
    <citation type="submission" date="2025-08" db="UniProtKB">
        <authorList>
            <consortium name="RefSeq"/>
        </authorList>
    </citation>
    <scope>IDENTIFICATION</scope>
</reference>
<feature type="transmembrane region" description="Helical" evidence="13">
    <location>
        <begin position="186"/>
        <end position="204"/>
    </location>
</feature>
<dbReference type="GO" id="GO:0005886">
    <property type="term" value="C:plasma membrane"/>
    <property type="evidence" value="ECO:0007669"/>
    <property type="project" value="UniProtKB-SubCell"/>
</dbReference>
<keyword evidence="9 13" id="KW-0472">Membrane</keyword>
<dbReference type="InterPro" id="IPR000276">
    <property type="entry name" value="GPCR_Rhodpsn"/>
</dbReference>
<evidence type="ECO:0000256" key="11">
    <source>
        <dbReference type="ARBA" id="ARBA00023224"/>
    </source>
</evidence>
<comment type="subcellular location">
    <subcellularLocation>
        <location evidence="1 13">Cell membrane</location>
        <topology evidence="1 13">Multi-pass membrane protein</topology>
    </subcellularLocation>
</comment>
<proteinExistence type="inferred from homology"/>
<dbReference type="CDD" id="cd15947">
    <property type="entry name" value="7tmA_OR2B-like"/>
    <property type="match status" value="1"/>
</dbReference>
<keyword evidence="11 12" id="KW-0807">Transducer</keyword>
<keyword evidence="10 12" id="KW-0675">Receptor</keyword>
<keyword evidence="3 13" id="KW-1003">Cell membrane</keyword>
<evidence type="ECO:0000256" key="9">
    <source>
        <dbReference type="ARBA" id="ARBA00023136"/>
    </source>
</evidence>
<evidence type="ECO:0000313" key="17">
    <source>
        <dbReference type="RefSeq" id="XP_012368497.2"/>
    </source>
</evidence>
<organism evidence="16 17">
    <name type="scientific">Octodon degus</name>
    <name type="common">Degu</name>
    <name type="synonym">Sciurus degus</name>
    <dbReference type="NCBI Taxonomy" id="10160"/>
    <lineage>
        <taxon>Eukaryota</taxon>
        <taxon>Metazoa</taxon>
        <taxon>Chordata</taxon>
        <taxon>Craniata</taxon>
        <taxon>Vertebrata</taxon>
        <taxon>Euteleostomi</taxon>
        <taxon>Mammalia</taxon>
        <taxon>Eutheria</taxon>
        <taxon>Euarchontoglires</taxon>
        <taxon>Glires</taxon>
        <taxon>Rodentia</taxon>
        <taxon>Hystricomorpha</taxon>
        <taxon>Octodontidae</taxon>
        <taxon>Octodon</taxon>
    </lineage>
</organism>
<evidence type="ECO:0000256" key="8">
    <source>
        <dbReference type="ARBA" id="ARBA00023040"/>
    </source>
</evidence>
<keyword evidence="7 13" id="KW-1133">Transmembrane helix</keyword>
<dbReference type="InterPro" id="IPR000725">
    <property type="entry name" value="Olfact_rcpt"/>
</dbReference>
<dbReference type="SUPFAM" id="SSF81321">
    <property type="entry name" value="Family A G protein-coupled receptor-like"/>
    <property type="match status" value="1"/>
</dbReference>
<dbReference type="OrthoDB" id="5950740at2759"/>
<keyword evidence="16" id="KW-1185">Reference proteome</keyword>
<evidence type="ECO:0000256" key="13">
    <source>
        <dbReference type="RuleBase" id="RU363047"/>
    </source>
</evidence>
<gene>
    <name evidence="17" type="primary">LOC101560209</name>
</gene>
<dbReference type="InParanoid" id="A0A6P3V9A8"/>
<feature type="transmembrane region" description="Helical" evidence="13">
    <location>
        <begin position="284"/>
        <end position="307"/>
    </location>
</feature>
<evidence type="ECO:0000256" key="7">
    <source>
        <dbReference type="ARBA" id="ARBA00022989"/>
    </source>
</evidence>